<dbReference type="Gene3D" id="3.40.50.360">
    <property type="match status" value="1"/>
</dbReference>
<organism evidence="4 5">
    <name type="scientific">Collinsella intestinalis DSM 13280</name>
    <dbReference type="NCBI Taxonomy" id="521003"/>
    <lineage>
        <taxon>Bacteria</taxon>
        <taxon>Bacillati</taxon>
        <taxon>Actinomycetota</taxon>
        <taxon>Coriobacteriia</taxon>
        <taxon>Coriobacteriales</taxon>
        <taxon>Coriobacteriaceae</taxon>
        <taxon>Collinsella</taxon>
    </lineage>
</organism>
<feature type="domain" description="NADPH-dependent FMN reductase-like" evidence="3">
    <location>
        <begin position="10"/>
        <end position="165"/>
    </location>
</feature>
<dbReference type="eggNOG" id="COG0655">
    <property type="taxonomic scope" value="Bacteria"/>
</dbReference>
<reference evidence="4 5" key="1">
    <citation type="submission" date="2009-04" db="EMBL/GenBank/DDBJ databases">
        <authorList>
            <person name="Weinstock G."/>
            <person name="Sodergren E."/>
            <person name="Clifton S."/>
            <person name="Fulton L."/>
            <person name="Fulton B."/>
            <person name="Courtney L."/>
            <person name="Fronick C."/>
            <person name="Harrison M."/>
            <person name="Strong C."/>
            <person name="Farmer C."/>
            <person name="Delahaunty K."/>
            <person name="Markovic C."/>
            <person name="Hall O."/>
            <person name="Minx P."/>
            <person name="Tomlinson C."/>
            <person name="Mitreva M."/>
            <person name="Nelson J."/>
            <person name="Hou S."/>
            <person name="Wollam A."/>
            <person name="Pepin K.H."/>
            <person name="Johnson M."/>
            <person name="Bhonagiri V."/>
            <person name="Nash W.E."/>
            <person name="Warren W."/>
            <person name="Chinwalla A."/>
            <person name="Mardis E.R."/>
            <person name="Wilson R.K."/>
        </authorList>
    </citation>
    <scope>NUCLEOTIDE SEQUENCE [LARGE SCALE GENOMIC DNA]</scope>
    <source>
        <strain evidence="4 5">DSM 13280</strain>
    </source>
</reference>
<dbReference type="InterPro" id="IPR029039">
    <property type="entry name" value="Flavoprotein-like_sf"/>
</dbReference>
<dbReference type="Proteomes" id="UP000003295">
    <property type="component" value="Unassembled WGS sequence"/>
</dbReference>
<dbReference type="InterPro" id="IPR005025">
    <property type="entry name" value="FMN_Rdtase-like_dom"/>
</dbReference>
<dbReference type="InterPro" id="IPR051796">
    <property type="entry name" value="ISF_SsuE-like"/>
</dbReference>
<dbReference type="GO" id="GO:0016491">
    <property type="term" value="F:oxidoreductase activity"/>
    <property type="evidence" value="ECO:0007669"/>
    <property type="project" value="UniProtKB-KW"/>
</dbReference>
<protein>
    <submittedName>
        <fullName evidence="4">Flavin reductase</fullName>
        <ecNumber evidence="4">1.7.-.-</ecNumber>
    </submittedName>
</protein>
<dbReference type="EMBL" id="ABXH02000018">
    <property type="protein sequence ID" value="EEP44229.1"/>
    <property type="molecule type" value="Genomic_DNA"/>
</dbReference>
<dbReference type="STRING" id="521003.COLINT_03044"/>
<keyword evidence="4" id="KW-0560">Oxidoreductase</keyword>
<comment type="caution">
    <text evidence="4">The sequence shown here is derived from an EMBL/GenBank/DDBJ whole genome shotgun (WGS) entry which is preliminary data.</text>
</comment>
<dbReference type="PANTHER" id="PTHR43278">
    <property type="entry name" value="NAD(P)H-DEPENDENT FMN-CONTAINING OXIDOREDUCTASE YWQN-RELATED"/>
    <property type="match status" value="1"/>
</dbReference>
<keyword evidence="2" id="KW-0288">FMN</keyword>
<dbReference type="EC" id="1.7.-.-" evidence="4"/>
<keyword evidence="1" id="KW-0285">Flavoprotein</keyword>
<evidence type="ECO:0000256" key="2">
    <source>
        <dbReference type="ARBA" id="ARBA00022643"/>
    </source>
</evidence>
<evidence type="ECO:0000256" key="1">
    <source>
        <dbReference type="ARBA" id="ARBA00022630"/>
    </source>
</evidence>
<dbReference type="SUPFAM" id="SSF52218">
    <property type="entry name" value="Flavoproteins"/>
    <property type="match status" value="1"/>
</dbReference>
<dbReference type="PANTHER" id="PTHR43278:SF4">
    <property type="entry name" value="NAD(P)H-DEPENDENT FMN-CONTAINING OXIDOREDUCTASE YWQN-RELATED"/>
    <property type="match status" value="1"/>
</dbReference>
<gene>
    <name evidence="4" type="ORF">COLINT_03044</name>
</gene>
<proteinExistence type="predicted"/>
<evidence type="ECO:0000259" key="3">
    <source>
        <dbReference type="Pfam" id="PF03358"/>
    </source>
</evidence>
<dbReference type="Pfam" id="PF03358">
    <property type="entry name" value="FMN_red"/>
    <property type="match status" value="1"/>
</dbReference>
<evidence type="ECO:0000313" key="4">
    <source>
        <dbReference type="EMBL" id="EEP44229.1"/>
    </source>
</evidence>
<name>C4FAF2_9ACTN</name>
<dbReference type="AlphaFoldDB" id="C4FAF2"/>
<evidence type="ECO:0000313" key="5">
    <source>
        <dbReference type="Proteomes" id="UP000003295"/>
    </source>
</evidence>
<accession>C4FAF2</accession>
<sequence>MRSNEGGSAMKVILVNGSPHKNGCTHRALAEVATTFDAHGIESEIFWIGAKPAAGCMACGRCRETGACIFDDAVNEFRARAEQADGFVFGAPVHYAHAASSLMGFMDRLFYSNGKAGAPDVLSFKPAAAIASARRAGTTAALDDMQKFFTISNMPIVSSRYWNMVHGCTPEEVEQDQEGLWTMRQLGRNMAWLLKSLEAGREAGIGLPDREAGSFTSFIR</sequence>
<dbReference type="HOGENOM" id="CLU_050993_3_3_11"/>